<dbReference type="Proteomes" id="UP000814140">
    <property type="component" value="Unassembled WGS sequence"/>
</dbReference>
<accession>A0ACB8T4T8</accession>
<reference evidence="1" key="2">
    <citation type="journal article" date="2022" name="New Phytol.">
        <title>Evolutionary transition to the ectomycorrhizal habit in the genomes of a hyperdiverse lineage of mushroom-forming fungi.</title>
        <authorList>
            <person name="Looney B."/>
            <person name="Miyauchi S."/>
            <person name="Morin E."/>
            <person name="Drula E."/>
            <person name="Courty P.E."/>
            <person name="Kohler A."/>
            <person name="Kuo A."/>
            <person name="LaButti K."/>
            <person name="Pangilinan J."/>
            <person name="Lipzen A."/>
            <person name="Riley R."/>
            <person name="Andreopoulos W."/>
            <person name="He G."/>
            <person name="Johnson J."/>
            <person name="Nolan M."/>
            <person name="Tritt A."/>
            <person name="Barry K.W."/>
            <person name="Grigoriev I.V."/>
            <person name="Nagy L.G."/>
            <person name="Hibbett D."/>
            <person name="Henrissat B."/>
            <person name="Matheny P.B."/>
            <person name="Labbe J."/>
            <person name="Martin F.M."/>
        </authorList>
    </citation>
    <scope>NUCLEOTIDE SEQUENCE</scope>
    <source>
        <strain evidence="1">HHB10654</strain>
    </source>
</reference>
<keyword evidence="2" id="KW-1185">Reference proteome</keyword>
<name>A0ACB8T4T8_9AGAM</name>
<evidence type="ECO:0000313" key="2">
    <source>
        <dbReference type="Proteomes" id="UP000814140"/>
    </source>
</evidence>
<comment type="caution">
    <text evidence="1">The sequence shown here is derived from an EMBL/GenBank/DDBJ whole genome shotgun (WGS) entry which is preliminary data.</text>
</comment>
<gene>
    <name evidence="1" type="ORF">BV25DRAFT_1837876</name>
</gene>
<proteinExistence type="predicted"/>
<reference evidence="1" key="1">
    <citation type="submission" date="2021-03" db="EMBL/GenBank/DDBJ databases">
        <authorList>
            <consortium name="DOE Joint Genome Institute"/>
            <person name="Ahrendt S."/>
            <person name="Looney B.P."/>
            <person name="Miyauchi S."/>
            <person name="Morin E."/>
            <person name="Drula E."/>
            <person name="Courty P.E."/>
            <person name="Chicoki N."/>
            <person name="Fauchery L."/>
            <person name="Kohler A."/>
            <person name="Kuo A."/>
            <person name="Labutti K."/>
            <person name="Pangilinan J."/>
            <person name="Lipzen A."/>
            <person name="Riley R."/>
            <person name="Andreopoulos W."/>
            <person name="He G."/>
            <person name="Johnson J."/>
            <person name="Barry K.W."/>
            <person name="Grigoriev I.V."/>
            <person name="Nagy L."/>
            <person name="Hibbett D."/>
            <person name="Henrissat B."/>
            <person name="Matheny P.B."/>
            <person name="Labbe J."/>
            <person name="Martin F."/>
        </authorList>
    </citation>
    <scope>NUCLEOTIDE SEQUENCE</scope>
    <source>
        <strain evidence="1">HHB10654</strain>
    </source>
</reference>
<sequence length="574" mass="61500">MDSFNAPLWDFSQSPASFSQLADDDFLALLQKQFTPDVGASPLGALSIPLGGVDPSKLTSMPLPVPPPPLSDDSSPSPPSMNDLGSSRRQSGTYSIHEGGDEQLKRKASDEDFEEGPSHKTPHLAKKNSTRPARQDETRLLKRKEQNRAAQRAFRERKEKHVKDLEDKVAALEAKNETTETENEHLRELLKRLQDENVSLKQTSFTFTVPRQTANDSPDSFRNVATTFGTSPGSAFGSTSNASPSASKAATPAGSSLDTPSNFPSDIDFGSLTPFDSSTLSMLDDNGDSTMSYDFGYGQVIPSNTPYKTIASNTMFMSFADPSPPEISLNGKDSTPSSETIFDGTFGQWTGQTQRRDSTTSAATTANNSNSLDELFGGHMFGAQSPIDFTTLMKSPGSDVLSPVNHRSPPVHTPGSSTGTSSSSSNNASPAYEGQDSASSPESNHDTGGCPKTRAEFEHHVQAAGSSMFAPPPPAQDADMPPSVFKTVSGENGPMIMCKGATFPSTEKSDKNVEVLSAWRSITSHPQFKASNIDINELCAEFTDKARCDGTKVVLDAQGVDYILQKLTSPRPAT</sequence>
<protein>
    <submittedName>
        <fullName evidence="1">Uncharacterized protein</fullName>
    </submittedName>
</protein>
<evidence type="ECO:0000313" key="1">
    <source>
        <dbReference type="EMBL" id="KAI0063146.1"/>
    </source>
</evidence>
<organism evidence="1 2">
    <name type="scientific">Artomyces pyxidatus</name>
    <dbReference type="NCBI Taxonomy" id="48021"/>
    <lineage>
        <taxon>Eukaryota</taxon>
        <taxon>Fungi</taxon>
        <taxon>Dikarya</taxon>
        <taxon>Basidiomycota</taxon>
        <taxon>Agaricomycotina</taxon>
        <taxon>Agaricomycetes</taxon>
        <taxon>Russulales</taxon>
        <taxon>Auriscalpiaceae</taxon>
        <taxon>Artomyces</taxon>
    </lineage>
</organism>
<dbReference type="EMBL" id="MU277204">
    <property type="protein sequence ID" value="KAI0063146.1"/>
    <property type="molecule type" value="Genomic_DNA"/>
</dbReference>